<protein>
    <recommendedName>
        <fullName evidence="3">Cupin type-1 domain-containing protein</fullName>
    </recommendedName>
</protein>
<dbReference type="AlphaFoldDB" id="A0AAV5I6V8"/>
<name>A0AAV5I6V8_9ROSI</name>
<feature type="chain" id="PRO_5043921413" description="Cupin type-1 domain-containing protein" evidence="2">
    <location>
        <begin position="22"/>
        <end position="393"/>
    </location>
</feature>
<evidence type="ECO:0000259" key="3">
    <source>
        <dbReference type="SMART" id="SM00835"/>
    </source>
</evidence>
<dbReference type="InterPro" id="IPR011051">
    <property type="entry name" value="RmlC_Cupin_sf"/>
</dbReference>
<dbReference type="InterPro" id="IPR014710">
    <property type="entry name" value="RmlC-like_jellyroll"/>
</dbReference>
<dbReference type="PANTHER" id="PTHR31189:SF2">
    <property type="entry name" value="RMLC-LIKE CUPINS SUPERFAMILY PROTEIN"/>
    <property type="match status" value="1"/>
</dbReference>
<dbReference type="SUPFAM" id="SSF51182">
    <property type="entry name" value="RmlC-like cupins"/>
    <property type="match status" value="1"/>
</dbReference>
<organism evidence="4 5">
    <name type="scientific">Rubroshorea leprosula</name>
    <dbReference type="NCBI Taxonomy" id="152421"/>
    <lineage>
        <taxon>Eukaryota</taxon>
        <taxon>Viridiplantae</taxon>
        <taxon>Streptophyta</taxon>
        <taxon>Embryophyta</taxon>
        <taxon>Tracheophyta</taxon>
        <taxon>Spermatophyta</taxon>
        <taxon>Magnoliopsida</taxon>
        <taxon>eudicotyledons</taxon>
        <taxon>Gunneridae</taxon>
        <taxon>Pentapetalae</taxon>
        <taxon>rosids</taxon>
        <taxon>malvids</taxon>
        <taxon>Malvales</taxon>
        <taxon>Dipterocarpaceae</taxon>
        <taxon>Rubroshorea</taxon>
    </lineage>
</organism>
<comment type="caution">
    <text evidence="4">The sequence shown here is derived from an EMBL/GenBank/DDBJ whole genome shotgun (WGS) entry which is preliminary data.</text>
</comment>
<dbReference type="InterPro" id="IPR006045">
    <property type="entry name" value="Cupin_1"/>
</dbReference>
<reference evidence="4 5" key="1">
    <citation type="journal article" date="2021" name="Commun. Biol.">
        <title>The genome of Shorea leprosula (Dipterocarpaceae) highlights the ecological relevance of drought in aseasonal tropical rainforests.</title>
        <authorList>
            <person name="Ng K.K.S."/>
            <person name="Kobayashi M.J."/>
            <person name="Fawcett J.A."/>
            <person name="Hatakeyama M."/>
            <person name="Paape T."/>
            <person name="Ng C.H."/>
            <person name="Ang C.C."/>
            <person name="Tnah L.H."/>
            <person name="Lee C.T."/>
            <person name="Nishiyama T."/>
            <person name="Sese J."/>
            <person name="O'Brien M.J."/>
            <person name="Copetti D."/>
            <person name="Mohd Noor M.I."/>
            <person name="Ong R.C."/>
            <person name="Putra M."/>
            <person name="Sireger I.Z."/>
            <person name="Indrioko S."/>
            <person name="Kosugi Y."/>
            <person name="Izuno A."/>
            <person name="Isagi Y."/>
            <person name="Lee S.L."/>
            <person name="Shimizu K.K."/>
        </authorList>
    </citation>
    <scope>NUCLEOTIDE SEQUENCE [LARGE SCALE GENOMIC DNA]</scope>
    <source>
        <strain evidence="4">214</strain>
    </source>
</reference>
<dbReference type="Gene3D" id="2.60.120.10">
    <property type="entry name" value="Jelly Rolls"/>
    <property type="match status" value="2"/>
</dbReference>
<keyword evidence="1 2" id="KW-0732">Signal</keyword>
<dbReference type="CDD" id="cd02245">
    <property type="entry name" value="cupin_7S_vicilin-like_C"/>
    <property type="match status" value="1"/>
</dbReference>
<proteinExistence type="predicted"/>
<gene>
    <name evidence="4" type="ORF">SLEP1_g7194</name>
</gene>
<accession>A0AAV5I6V8</accession>
<dbReference type="EMBL" id="BPVZ01000007">
    <property type="protein sequence ID" value="GKU93617.1"/>
    <property type="molecule type" value="Genomic_DNA"/>
</dbReference>
<keyword evidence="5" id="KW-1185">Reference proteome</keyword>
<evidence type="ECO:0000313" key="5">
    <source>
        <dbReference type="Proteomes" id="UP001054252"/>
    </source>
</evidence>
<feature type="domain" description="Cupin type-1" evidence="3">
    <location>
        <begin position="205"/>
        <end position="354"/>
    </location>
</feature>
<dbReference type="Proteomes" id="UP001054252">
    <property type="component" value="Unassembled WGS sequence"/>
</dbReference>
<dbReference type="SMART" id="SM00835">
    <property type="entry name" value="Cupin_1"/>
    <property type="match status" value="1"/>
</dbReference>
<evidence type="ECO:0000256" key="2">
    <source>
        <dbReference type="SAM" id="SignalP"/>
    </source>
</evidence>
<dbReference type="InterPro" id="IPR050253">
    <property type="entry name" value="Seed_Storage-Functional"/>
</dbReference>
<dbReference type="PANTHER" id="PTHR31189">
    <property type="entry name" value="OS03G0336100 PROTEIN-RELATED"/>
    <property type="match status" value="1"/>
</dbReference>
<evidence type="ECO:0000256" key="1">
    <source>
        <dbReference type="ARBA" id="ARBA00022729"/>
    </source>
</evidence>
<evidence type="ECO:0000313" key="4">
    <source>
        <dbReference type="EMBL" id="GKU93617.1"/>
    </source>
</evidence>
<sequence>MAKSVTILLLVLVLHYGLSMAMGYIEGGESRRGGREEREEEELLFLSKGYKQVVKTDAGEVRLARRVAGPMHLGIDKSESLGMDPFQSFFIGGGSSILVGFPSGTLSTAFNASKRVLGDVLRRHLEGPIVYMNRSHAPSFWTKFIQLRETDRLQHLKKMVEFRPESGQGDEGQMGWSWRKLLNSFFGIKDGLDCKNGASKSPDSYNLYHRKPDFRNNYGWSIALDGSDYSALKYAGIGVYLVYLTAGSMMAPHVNPTATEYGFVLRGTGRIQIVFPNGTSALDAKVREGDVFWVPRYFAFCQIASRAGPFVFFGFTTSAEKNRPQFLVGENSLLHKLWGPELAAALGTTEERLEPVLRRQREAVILPSSEATQPREEEKAVLGTIEEEMIMGF</sequence>
<dbReference type="Pfam" id="PF00190">
    <property type="entry name" value="Cupin_1"/>
    <property type="match status" value="1"/>
</dbReference>
<feature type="signal peptide" evidence="2">
    <location>
        <begin position="1"/>
        <end position="21"/>
    </location>
</feature>